<evidence type="ECO:0000313" key="2">
    <source>
        <dbReference type="Proteomes" id="UP000824469"/>
    </source>
</evidence>
<evidence type="ECO:0000313" key="1">
    <source>
        <dbReference type="EMBL" id="KAH9307477.1"/>
    </source>
</evidence>
<sequence length="56" mass="6547">MDQMELCDLFLHSLIREVKEEVQKFPQRTYDEVLESALRIDQAEIDSGRKTYGTNG</sequence>
<dbReference type="AlphaFoldDB" id="A0AA38L089"/>
<keyword evidence="2" id="KW-1185">Reference proteome</keyword>
<name>A0AA38L089_TAXCH</name>
<comment type="caution">
    <text evidence="1">The sequence shown here is derived from an EMBL/GenBank/DDBJ whole genome shotgun (WGS) entry which is preliminary data.</text>
</comment>
<dbReference type="EMBL" id="JAHRHJ020000007">
    <property type="protein sequence ID" value="KAH9307477.1"/>
    <property type="molecule type" value="Genomic_DNA"/>
</dbReference>
<dbReference type="Proteomes" id="UP000824469">
    <property type="component" value="Unassembled WGS sequence"/>
</dbReference>
<protein>
    <submittedName>
        <fullName evidence="1">Uncharacterized protein</fullName>
    </submittedName>
</protein>
<gene>
    <name evidence="1" type="ORF">KI387_035388</name>
</gene>
<accession>A0AA38L089</accession>
<proteinExistence type="predicted"/>
<feature type="non-terminal residue" evidence="1">
    <location>
        <position position="56"/>
    </location>
</feature>
<reference evidence="1 2" key="1">
    <citation type="journal article" date="2021" name="Nat. Plants">
        <title>The Taxus genome provides insights into paclitaxel biosynthesis.</title>
        <authorList>
            <person name="Xiong X."/>
            <person name="Gou J."/>
            <person name="Liao Q."/>
            <person name="Li Y."/>
            <person name="Zhou Q."/>
            <person name="Bi G."/>
            <person name="Li C."/>
            <person name="Du R."/>
            <person name="Wang X."/>
            <person name="Sun T."/>
            <person name="Guo L."/>
            <person name="Liang H."/>
            <person name="Lu P."/>
            <person name="Wu Y."/>
            <person name="Zhang Z."/>
            <person name="Ro D.K."/>
            <person name="Shang Y."/>
            <person name="Huang S."/>
            <person name="Yan J."/>
        </authorList>
    </citation>
    <scope>NUCLEOTIDE SEQUENCE [LARGE SCALE GENOMIC DNA]</scope>
    <source>
        <strain evidence="1">Ta-2019</strain>
    </source>
</reference>
<organism evidence="1 2">
    <name type="scientific">Taxus chinensis</name>
    <name type="common">Chinese yew</name>
    <name type="synonym">Taxus wallichiana var. chinensis</name>
    <dbReference type="NCBI Taxonomy" id="29808"/>
    <lineage>
        <taxon>Eukaryota</taxon>
        <taxon>Viridiplantae</taxon>
        <taxon>Streptophyta</taxon>
        <taxon>Embryophyta</taxon>
        <taxon>Tracheophyta</taxon>
        <taxon>Spermatophyta</taxon>
        <taxon>Pinopsida</taxon>
        <taxon>Pinidae</taxon>
        <taxon>Conifers II</taxon>
        <taxon>Cupressales</taxon>
        <taxon>Taxaceae</taxon>
        <taxon>Taxus</taxon>
    </lineage>
</organism>